<evidence type="ECO:0008006" key="3">
    <source>
        <dbReference type="Google" id="ProtNLM"/>
    </source>
</evidence>
<feature type="non-terminal residue" evidence="1">
    <location>
        <position position="55"/>
    </location>
</feature>
<dbReference type="EMBL" id="KK669803">
    <property type="protein sequence ID" value="KFQ04058.1"/>
    <property type="molecule type" value="Genomic_DNA"/>
</dbReference>
<organism evidence="1 2">
    <name type="scientific">Leptosomus discolor</name>
    <name type="common">Madagascar cuckoo roller</name>
    <name type="synonym">Cuculus discolor</name>
    <dbReference type="NCBI Taxonomy" id="188344"/>
    <lineage>
        <taxon>Eukaryota</taxon>
        <taxon>Metazoa</taxon>
        <taxon>Chordata</taxon>
        <taxon>Craniata</taxon>
        <taxon>Vertebrata</taxon>
        <taxon>Euteleostomi</taxon>
        <taxon>Archelosauria</taxon>
        <taxon>Archosauria</taxon>
        <taxon>Dinosauria</taxon>
        <taxon>Saurischia</taxon>
        <taxon>Theropoda</taxon>
        <taxon>Coelurosauria</taxon>
        <taxon>Aves</taxon>
        <taxon>Neognathae</taxon>
        <taxon>Neoaves</taxon>
        <taxon>Telluraves</taxon>
        <taxon>Coraciimorphae</taxon>
        <taxon>Coraciiformes</taxon>
        <taxon>Leptosomidae</taxon>
        <taxon>Leptosomus</taxon>
    </lineage>
</organism>
<evidence type="ECO:0000313" key="1">
    <source>
        <dbReference type="EMBL" id="KFQ04058.1"/>
    </source>
</evidence>
<protein>
    <recommendedName>
        <fullName evidence="3">Nidogen G2 beta-barrel domain-containing protein</fullName>
    </recommendedName>
</protein>
<name>A0A091PA10_LEPDC</name>
<dbReference type="PhylomeDB" id="A0A091PA10"/>
<dbReference type="AlphaFoldDB" id="A0A091PA10"/>
<proteinExistence type="predicted"/>
<feature type="non-terminal residue" evidence="1">
    <location>
        <position position="1"/>
    </location>
</feature>
<gene>
    <name evidence="1" type="ORF">N330_12005</name>
</gene>
<keyword evidence="2" id="KW-1185">Reference proteome</keyword>
<reference evidence="1 2" key="1">
    <citation type="submission" date="2014-04" db="EMBL/GenBank/DDBJ databases">
        <title>Genome evolution of avian class.</title>
        <authorList>
            <person name="Zhang G."/>
            <person name="Li C."/>
        </authorList>
    </citation>
    <scope>NUCLEOTIDE SEQUENCE [LARGE SCALE GENOMIC DNA]</scope>
    <source>
        <strain evidence="1">BGI_N330</strain>
    </source>
</reference>
<accession>A0A091PA10</accession>
<evidence type="ECO:0000313" key="2">
    <source>
        <dbReference type="Proteomes" id="UP000053001"/>
    </source>
</evidence>
<dbReference type="Proteomes" id="UP000053001">
    <property type="component" value="Unassembled WGS sequence"/>
</dbReference>
<sequence length="55" mass="6486">NGFKLKEGRFRLDTRKKFFTVRVVRHWKRLLREVVAAPSLAVFKARLDGAWSDLV</sequence>